<dbReference type="EC" id="2.3.3.13" evidence="3"/>
<evidence type="ECO:0000256" key="5">
    <source>
        <dbReference type="RuleBase" id="RU003523"/>
    </source>
</evidence>
<evidence type="ECO:0000256" key="6">
    <source>
        <dbReference type="SAM" id="Phobius"/>
    </source>
</evidence>
<evidence type="ECO:0000256" key="3">
    <source>
        <dbReference type="ARBA" id="ARBA00012973"/>
    </source>
</evidence>
<keyword evidence="6" id="KW-0472">Membrane</keyword>
<keyword evidence="6" id="KW-1133">Transmembrane helix</keyword>
<evidence type="ECO:0000313" key="8">
    <source>
        <dbReference type="EMBL" id="BCG49311.1"/>
    </source>
</evidence>
<dbReference type="PANTHER" id="PTHR46911:SF1">
    <property type="entry name" value="2-ISOPROPYLMALATE SYNTHASE"/>
    <property type="match status" value="1"/>
</dbReference>
<dbReference type="InterPro" id="IPR054692">
    <property type="entry name" value="LeuA-like_post-cat"/>
</dbReference>
<dbReference type="PROSITE" id="PS50991">
    <property type="entry name" value="PYR_CT"/>
    <property type="match status" value="1"/>
</dbReference>
<protein>
    <recommendedName>
        <fullName evidence="3">2-isopropylmalate synthase</fullName>
        <ecNumber evidence="3">2.3.3.13</ecNumber>
    </recommendedName>
</protein>
<organism evidence="8 9">
    <name type="scientific">Candidatus Carsonella ruddii</name>
    <name type="common">Diaphorina cf. continua</name>
    <dbReference type="NCBI Taxonomy" id="2661587"/>
    <lineage>
        <taxon>Bacteria</taxon>
        <taxon>Pseudomonadati</taxon>
        <taxon>Pseudomonadota</taxon>
        <taxon>Gammaproteobacteria</taxon>
        <taxon>Oceanospirillales</taxon>
        <taxon>Halomonadaceae</taxon>
        <taxon>Zymobacter group</taxon>
        <taxon>Candidatus Carsonella</taxon>
    </lineage>
</organism>
<comment type="similarity">
    <text evidence="2">Belongs to the alpha-IPM synthase/homocitrate synthase family. LeuA type 2 subfamily.</text>
</comment>
<evidence type="ECO:0000259" key="7">
    <source>
        <dbReference type="PROSITE" id="PS50991"/>
    </source>
</evidence>
<dbReference type="PROSITE" id="PS00815">
    <property type="entry name" value="AIPM_HOMOCIT_SYNTH_1"/>
    <property type="match status" value="1"/>
</dbReference>
<comment type="catalytic activity">
    <reaction evidence="1">
        <text>3-methyl-2-oxobutanoate + acetyl-CoA + H2O = (2S)-2-isopropylmalate + CoA + H(+)</text>
        <dbReference type="Rhea" id="RHEA:21524"/>
        <dbReference type="ChEBI" id="CHEBI:1178"/>
        <dbReference type="ChEBI" id="CHEBI:11851"/>
        <dbReference type="ChEBI" id="CHEBI:15377"/>
        <dbReference type="ChEBI" id="CHEBI:15378"/>
        <dbReference type="ChEBI" id="CHEBI:57287"/>
        <dbReference type="ChEBI" id="CHEBI:57288"/>
        <dbReference type="EC" id="2.3.3.13"/>
    </reaction>
</comment>
<reference evidence="8 9" key="1">
    <citation type="journal article" date="2020" name="Genome Biol. Evol.">
        <title>Comparative Genomics Underlines Multiple Roles of Profftella, an Obligate Symbiont of Psyllids: Providing Toxins, Vitamins, and Carotenoids.</title>
        <authorList>
            <person name="Nakabachi A."/>
            <person name="Piel J."/>
            <person name="Malenovsky I."/>
            <person name="Hirose Y."/>
        </authorList>
    </citation>
    <scope>NUCLEOTIDE SEQUENCE [LARGE SCALE GENOMIC DNA]</scope>
    <source>
        <strain evidence="8 9">Dco</strain>
    </source>
</reference>
<feature type="transmembrane region" description="Helical" evidence="6">
    <location>
        <begin position="416"/>
        <end position="436"/>
    </location>
</feature>
<sequence length="452" mass="53020">MLNWNCNYIYKSPIWVSEDLRDGNQSLINGYDIKKKIKIWNFLLEIGFKQIVLGFPASNKHDFNFIKYLIKNKLIPLDVTISILTPNKKNLIDLSFDSVKKIENVIFHLYNSISKNQRKIVFKLNKKKTINFSLNGIRYIISKINKNKKKSILQYSPESFSNSEIFFSKKVSYYFSYLCFINKIKSILNLPMTVENCLPHYYLNTLSYIKKNIFNTILSTHIHNDMNGAITTSILSLLAGVSRIEGTVFGNGERAGNASIFVLASNILNLGINPNIDIYNKKIYSFFKNEKICLLNRFPWFSRLNYVAFSGSHQDAIFKSFFIKKIFSWKVIYLPLNPKKFGFFHKNIIKINSQSGKGGLRFIFWYNFNLLLNKIILNKIYTMSQDISEILMCEICKELLFSITHLRSNNLFLKKIIIIEFYYSLLFNFKIVVILIKKKKRKIFKFIIIKNE</sequence>
<dbReference type="GO" id="GO:0019752">
    <property type="term" value="P:carboxylic acid metabolic process"/>
    <property type="evidence" value="ECO:0007669"/>
    <property type="project" value="InterPro"/>
</dbReference>
<keyword evidence="6" id="KW-0812">Transmembrane</keyword>
<dbReference type="InterPro" id="IPR013785">
    <property type="entry name" value="Aldolase_TIM"/>
</dbReference>
<evidence type="ECO:0000256" key="4">
    <source>
        <dbReference type="ARBA" id="ARBA00022679"/>
    </source>
</evidence>
<feature type="domain" description="Pyruvate carboxyltransferase" evidence="7">
    <location>
        <begin position="13"/>
        <end position="282"/>
    </location>
</feature>
<dbReference type="InterPro" id="IPR002034">
    <property type="entry name" value="AIPM/Hcit_synth_CS"/>
</dbReference>
<keyword evidence="4 5" id="KW-0808">Transferase</keyword>
<dbReference type="RefSeq" id="WP_201329598.1">
    <property type="nucleotide sequence ID" value="NZ_AP023214.1"/>
</dbReference>
<dbReference type="Pfam" id="PF22615">
    <property type="entry name" value="IPMS_D2"/>
    <property type="match status" value="1"/>
</dbReference>
<evidence type="ECO:0000256" key="1">
    <source>
        <dbReference type="ARBA" id="ARBA00000064"/>
    </source>
</evidence>
<keyword evidence="9" id="KW-1185">Reference proteome</keyword>
<dbReference type="Gene3D" id="3.20.20.70">
    <property type="entry name" value="Aldolase class I"/>
    <property type="match status" value="1"/>
</dbReference>
<dbReference type="Pfam" id="PF00682">
    <property type="entry name" value="HMGL-like"/>
    <property type="match status" value="1"/>
</dbReference>
<evidence type="ECO:0000313" key="9">
    <source>
        <dbReference type="Proteomes" id="UP000595596"/>
    </source>
</evidence>
<name>A0A7R6VYG8_CARRU</name>
<dbReference type="InterPro" id="IPR000891">
    <property type="entry name" value="PYR_CT"/>
</dbReference>
<accession>A0A7R6VYG8</accession>
<proteinExistence type="inferred from homology"/>
<evidence type="ECO:0000256" key="2">
    <source>
        <dbReference type="ARBA" id="ARBA00009767"/>
    </source>
</evidence>
<dbReference type="Proteomes" id="UP000595596">
    <property type="component" value="Chromosome"/>
</dbReference>
<dbReference type="PANTHER" id="PTHR46911">
    <property type="match status" value="1"/>
</dbReference>
<dbReference type="AlphaFoldDB" id="A0A7R6VYG8"/>
<dbReference type="KEGG" id="crr:CRDco_0890"/>
<dbReference type="SUPFAM" id="SSF51569">
    <property type="entry name" value="Aldolase"/>
    <property type="match status" value="1"/>
</dbReference>
<dbReference type="EMBL" id="AP023214">
    <property type="protein sequence ID" value="BCG49311.1"/>
    <property type="molecule type" value="Genomic_DNA"/>
</dbReference>
<gene>
    <name evidence="8" type="primary">leuA</name>
    <name evidence="8" type="ORF">CRDco_0890</name>
</gene>
<dbReference type="GO" id="GO:0003852">
    <property type="term" value="F:2-isopropylmalate synthase activity"/>
    <property type="evidence" value="ECO:0007669"/>
    <property type="project" value="UniProtKB-EC"/>
</dbReference>